<dbReference type="GeneID" id="92038971"/>
<keyword evidence="4" id="KW-1185">Reference proteome</keyword>
<protein>
    <submittedName>
        <fullName evidence="3">Uncharacterized protein</fullName>
    </submittedName>
</protein>
<feature type="transmembrane region" description="Helical" evidence="2">
    <location>
        <begin position="691"/>
        <end position="716"/>
    </location>
</feature>
<proteinExistence type="predicted"/>
<keyword evidence="2" id="KW-1133">Transmembrane helix</keyword>
<feature type="transmembrane region" description="Helical" evidence="2">
    <location>
        <begin position="125"/>
        <end position="143"/>
    </location>
</feature>
<feature type="transmembrane region" description="Helical" evidence="2">
    <location>
        <begin position="754"/>
        <end position="775"/>
    </location>
</feature>
<dbReference type="PANTHER" id="PTHR37544">
    <property type="entry name" value="SPRAY-RELATED"/>
    <property type="match status" value="1"/>
</dbReference>
<evidence type="ECO:0000256" key="1">
    <source>
        <dbReference type="SAM" id="MobiDB-lite"/>
    </source>
</evidence>
<keyword evidence="2" id="KW-0812">Transmembrane</keyword>
<feature type="transmembrane region" description="Helical" evidence="2">
    <location>
        <begin position="84"/>
        <end position="105"/>
    </location>
</feature>
<dbReference type="InterPro" id="IPR021840">
    <property type="entry name" value="DUF3433"/>
</dbReference>
<feature type="transmembrane region" description="Helical" evidence="2">
    <location>
        <begin position="527"/>
        <end position="550"/>
    </location>
</feature>
<dbReference type="EMBL" id="JAQQWN010000002">
    <property type="protein sequence ID" value="KAK8094911.1"/>
    <property type="molecule type" value="Genomic_DNA"/>
</dbReference>
<dbReference type="PANTHER" id="PTHR37544:SF1">
    <property type="entry name" value="PHOSPHORIBOSYLAMINOIMIDAZOLE-SUCCINOCARBOXAMIDE SYNTHASE"/>
    <property type="match status" value="1"/>
</dbReference>
<feature type="transmembrane region" description="Helical" evidence="2">
    <location>
        <begin position="164"/>
        <end position="191"/>
    </location>
</feature>
<evidence type="ECO:0000256" key="2">
    <source>
        <dbReference type="SAM" id="Phobius"/>
    </source>
</evidence>
<keyword evidence="2" id="KW-0472">Membrane</keyword>
<reference evidence="3 4" key="1">
    <citation type="submission" date="2023-01" db="EMBL/GenBank/DDBJ databases">
        <title>Analysis of 21 Apiospora genomes using comparative genomics revels a genus with tremendous synthesis potential of carbohydrate active enzymes and secondary metabolites.</title>
        <authorList>
            <person name="Sorensen T."/>
        </authorList>
    </citation>
    <scope>NUCLEOTIDE SEQUENCE [LARGE SCALE GENOMIC DNA]</scope>
    <source>
        <strain evidence="3 4">CBS 114990</strain>
    </source>
</reference>
<name>A0ABR1XDY9_9PEZI</name>
<gene>
    <name evidence="3" type="ORF">PG997_001596</name>
</gene>
<comment type="caution">
    <text evidence="3">The sequence shown here is derived from an EMBL/GenBank/DDBJ whole genome shotgun (WGS) entry which is preliminary data.</text>
</comment>
<dbReference type="RefSeq" id="XP_066675684.1">
    <property type="nucleotide sequence ID" value="XM_066805911.1"/>
</dbReference>
<dbReference type="Pfam" id="PF11915">
    <property type="entry name" value="DUF3433"/>
    <property type="match status" value="2"/>
</dbReference>
<feature type="region of interest" description="Disordered" evidence="1">
    <location>
        <begin position="1267"/>
        <end position="1289"/>
    </location>
</feature>
<sequence>MATQEAEEKLEDSAPMSCESLLLPMNHLPVHDQQDDGDLGAGGHQGILARPVAPAISESPSDHPELPSETASLRWRPVYLRRRTLWGFLSVFILILVALEVLLFVSDKNNGIATSTSDKHYLWTYGPTALLTIIAAMWTRVEYQSKLITPWIRLSQPGTPARDFLLSVTIAIGFAIKVIIVISTGLITLTWTRVQGLFPMVIQDEFVNSDARLRSVGTISWYIMQGLLAGKSLPDGVSSHHAFQSVQTNLPASAEMKVTVNGLTSWLECQPADVELITAVPPNYHTLHPSPGLLDLSVYSPECNVSSLPVHGVQWLSENPDTSTSTFARFTEARCDETAGDEGRRIFVIFGMLSYFANYAEYDLYDERRALISLIAGVLDSSTQLLCVPKYELTTVEVVQNGTHARTVTTPKPGDVRTLEFVSAWSIMDAHNKAYSGLPLGSPSANVSVAKRVVDADHCAETLIKSQMGSGSKVMSLFDPEILEKAASNYYSQFGAIIAKQSLLQPATAHITGSATLYQNCLVVSSWAAQWMAGLIAFCIALHMMILLFLTPARAILPCDPSTVLGMASLMLHNPCVTDPLRSAGFADDRSLGKYLRYSTFQSDSTPEPENKCERGQFRIRNTGEIKIERPNGGGQKGNSTLAHPILLHPLSRSALCACLTAIIIALEATLQKSKREAGLQNVADDENSVYYTWTAIPALILGLLAMGFSSFDFMVRSLVPYMMLEKSVRQENLPHLSLLDASIPRMLYREMRLASIGAFAITTTFLVASAFTTFSGSLFQVLPTPVTDFVTLQTYRSFNLSIHEKEDASLISTWIFANNYSYPRFTYDTLAFPALVNATPFPLQSTTASISAVIPAVRASLECRLYDSSKVKTDPDSHQEPNLYNNAYQNPLDLRIEGEDCTYPELARHKQPQRNITHVSEKATYFGSVSVLGCSDLLYTWGSIDRKPQPSLNHAAALGCNMTYEVVDVDATFAGIDLGFDLQNPPKPIEETTRRLSERTIPRSTLWYCYIASLTTGPQLLDNFFSLLVSSPWAIATADFGDPAANDRVANAIKHHHGIIVAQHISTQLIAANRTNVTLAAAASSSGLHGSDQATDADRVYNATVTDPNGRRRVVQDAAATRILEALLATALILFVVGWVTLPRTDVLPRSNLSSIASVAALVAGGNLLSRMPLDAQQLLSEEKIASALRGDPGLRLWMGWGLVPDQEEERPHGGENEARTRRFGIFVQDEEGEEGLEDDEVMVESGDDIVALQSTDYRGVAVEEQNIAAGEDRQRSKQPPDPAFRSASSFCRTRLRRLASRTAPMTAPPIKTKPSETPTPMPVLEPALNPASGLLSAATVGRLVDTEAPVEQGHAGSSPDLLTTTPSPRAIPHWSFLKAVVLTNSDFSTGMVVHTLTVRKELEENLV</sequence>
<evidence type="ECO:0000313" key="4">
    <source>
        <dbReference type="Proteomes" id="UP001433268"/>
    </source>
</evidence>
<evidence type="ECO:0000313" key="3">
    <source>
        <dbReference type="EMBL" id="KAK8094911.1"/>
    </source>
</evidence>
<accession>A0ABR1XDY9</accession>
<dbReference type="Proteomes" id="UP001433268">
    <property type="component" value="Unassembled WGS sequence"/>
</dbReference>
<feature type="transmembrane region" description="Helical" evidence="2">
    <location>
        <begin position="654"/>
        <end position="671"/>
    </location>
</feature>
<organism evidence="3 4">
    <name type="scientific">Apiospora hydei</name>
    <dbReference type="NCBI Taxonomy" id="1337664"/>
    <lineage>
        <taxon>Eukaryota</taxon>
        <taxon>Fungi</taxon>
        <taxon>Dikarya</taxon>
        <taxon>Ascomycota</taxon>
        <taxon>Pezizomycotina</taxon>
        <taxon>Sordariomycetes</taxon>
        <taxon>Xylariomycetidae</taxon>
        <taxon>Amphisphaeriales</taxon>
        <taxon>Apiosporaceae</taxon>
        <taxon>Apiospora</taxon>
    </lineage>
</organism>